<dbReference type="Proteomes" id="UP000472268">
    <property type="component" value="Chromosome 5"/>
</dbReference>
<sequence>MTVLPLVTSKNRELRTSEGACLSHRPVWLAAKEKNLHVGEGREAGWDNRKI</sequence>
<protein>
    <submittedName>
        <fullName evidence="1">Uncharacterized protein</fullName>
    </submittedName>
</protein>
<reference evidence="1 2" key="1">
    <citation type="submission" date="2019-05" db="EMBL/GenBank/DDBJ databases">
        <title>A Chromosome-scale Meerkat (S. suricatta) Genome Assembly.</title>
        <authorList>
            <person name="Dudchenko O."/>
            <person name="Lieberman Aiden E."/>
            <person name="Tung J."/>
            <person name="Barreiro L.B."/>
            <person name="Clutton-Brock T.H."/>
        </authorList>
    </citation>
    <scope>NUCLEOTIDE SEQUENCE [LARGE SCALE GENOMIC DNA]</scope>
</reference>
<organism evidence="1 2">
    <name type="scientific">Suricata suricatta</name>
    <name type="common">Meerkat</name>
    <dbReference type="NCBI Taxonomy" id="37032"/>
    <lineage>
        <taxon>Eukaryota</taxon>
        <taxon>Metazoa</taxon>
        <taxon>Chordata</taxon>
        <taxon>Craniata</taxon>
        <taxon>Vertebrata</taxon>
        <taxon>Euteleostomi</taxon>
        <taxon>Mammalia</taxon>
        <taxon>Eutheria</taxon>
        <taxon>Laurasiatheria</taxon>
        <taxon>Carnivora</taxon>
        <taxon>Feliformia</taxon>
        <taxon>Herpestidae</taxon>
        <taxon>Suricata</taxon>
    </lineage>
</organism>
<reference evidence="1" key="3">
    <citation type="submission" date="2025-09" db="UniProtKB">
        <authorList>
            <consortium name="Ensembl"/>
        </authorList>
    </citation>
    <scope>IDENTIFICATION</scope>
</reference>
<accession>A0A673TLW0</accession>
<dbReference type="Ensembl" id="ENSSSUT00005012016.1">
    <property type="protein sequence ID" value="ENSSSUP00005010475.1"/>
    <property type="gene ID" value="ENSSSUG00005006732.1"/>
</dbReference>
<reference evidence="1" key="2">
    <citation type="submission" date="2025-08" db="UniProtKB">
        <authorList>
            <consortium name="Ensembl"/>
        </authorList>
    </citation>
    <scope>IDENTIFICATION</scope>
</reference>
<dbReference type="AlphaFoldDB" id="A0A673TLW0"/>
<evidence type="ECO:0000313" key="2">
    <source>
        <dbReference type="Proteomes" id="UP000472268"/>
    </source>
</evidence>
<evidence type="ECO:0000313" key="1">
    <source>
        <dbReference type="Ensembl" id="ENSSSUP00005010475.1"/>
    </source>
</evidence>
<proteinExistence type="predicted"/>
<keyword evidence="2" id="KW-1185">Reference proteome</keyword>
<name>A0A673TLW0_SURSU</name>